<keyword evidence="2 7" id="KW-1003">Cell membrane</keyword>
<feature type="transmembrane region" description="Helical" evidence="7">
    <location>
        <begin position="144"/>
        <end position="164"/>
    </location>
</feature>
<feature type="transmembrane region" description="Helical" evidence="7">
    <location>
        <begin position="59"/>
        <end position="78"/>
    </location>
</feature>
<dbReference type="GO" id="GO:0005886">
    <property type="term" value="C:plasma membrane"/>
    <property type="evidence" value="ECO:0007669"/>
    <property type="project" value="UniProtKB-SubCell"/>
</dbReference>
<gene>
    <name evidence="7" type="primary">lgt</name>
    <name evidence="8" type="ORF">EDM02_00735</name>
</gene>
<feature type="transmembrane region" description="Helical" evidence="7">
    <location>
        <begin position="98"/>
        <end position="123"/>
    </location>
</feature>
<dbReference type="InterPro" id="IPR001640">
    <property type="entry name" value="Lgt"/>
</dbReference>
<feature type="transmembrane region" description="Helical" evidence="7">
    <location>
        <begin position="301"/>
        <end position="318"/>
    </location>
</feature>
<evidence type="ECO:0000256" key="2">
    <source>
        <dbReference type="ARBA" id="ARBA00022475"/>
    </source>
</evidence>
<evidence type="ECO:0000256" key="4">
    <source>
        <dbReference type="ARBA" id="ARBA00022692"/>
    </source>
</evidence>
<dbReference type="AlphaFoldDB" id="A0A3N2QD33"/>
<organism evidence="8 9">
    <name type="scientific">Candidatus Cardinium hertigii</name>
    <dbReference type="NCBI Taxonomy" id="247481"/>
    <lineage>
        <taxon>Bacteria</taxon>
        <taxon>Pseudomonadati</taxon>
        <taxon>Bacteroidota</taxon>
        <taxon>Cytophagia</taxon>
        <taxon>Cytophagales</taxon>
        <taxon>Amoebophilaceae</taxon>
        <taxon>Candidatus Cardinium</taxon>
    </lineage>
</organism>
<dbReference type="GO" id="GO:0008961">
    <property type="term" value="F:phosphatidylglycerol-prolipoprotein diacylglyceryl transferase activity"/>
    <property type="evidence" value="ECO:0007669"/>
    <property type="project" value="UniProtKB-UniRule"/>
</dbReference>
<keyword evidence="5 7" id="KW-1133">Transmembrane helix</keyword>
<dbReference type="PANTHER" id="PTHR30589">
    <property type="entry name" value="PROLIPOPROTEIN DIACYLGLYCERYL TRANSFERASE"/>
    <property type="match status" value="1"/>
</dbReference>
<sequence>MLTTIVWDQSPELLQTGPFSLNWYGICFAMAFITALPIWYHMFAKAGKESIEAERLQRYITLGVILGARLGHVFFYDWDYFKHHLIQIFLPVVFFPKFKIVGFTGLASHGATIGIILAVFLYVKRIQISISPFRIHLKNRRPAGELLWIFDHLVILVALGGVFIRIGNFMNSEIIGKPTQGKYGVVFLRDIREDLYANHASMIEKVMGKVANSRPMPMPIKRNHQPIQLSISFKDTIQDEEMVKNFLQGSLKNSLVRMSHSPEAMIYEQYGTPLSYTLTKHNGGYQAIVYTFGIPRHPSQLYESFSCFLLFISLFLWWRKKGPVLAPGRMAGMFMVMLFTLRFFYEFYKENQVAFENSMWLNMGQLLSLPCIVGGLWLLLRTVPRSKEKASVHASGKGIITNKNVH</sequence>
<comment type="catalytic activity">
    <reaction evidence="7">
        <text>L-cysteinyl-[prolipoprotein] + a 1,2-diacyl-sn-glycero-3-phospho-(1'-sn-glycerol) = an S-1,2-diacyl-sn-glyceryl-L-cysteinyl-[prolipoprotein] + sn-glycerol 1-phosphate + H(+)</text>
        <dbReference type="Rhea" id="RHEA:56712"/>
        <dbReference type="Rhea" id="RHEA-COMP:14679"/>
        <dbReference type="Rhea" id="RHEA-COMP:14680"/>
        <dbReference type="ChEBI" id="CHEBI:15378"/>
        <dbReference type="ChEBI" id="CHEBI:29950"/>
        <dbReference type="ChEBI" id="CHEBI:57685"/>
        <dbReference type="ChEBI" id="CHEBI:64716"/>
        <dbReference type="ChEBI" id="CHEBI:140658"/>
        <dbReference type="EC" id="2.5.1.145"/>
    </reaction>
</comment>
<comment type="similarity">
    <text evidence="1 7">Belongs to the Lgt family.</text>
</comment>
<feature type="transmembrane region" description="Helical" evidence="7">
    <location>
        <begin position="360"/>
        <end position="380"/>
    </location>
</feature>
<dbReference type="HAMAP" id="MF_01147">
    <property type="entry name" value="Lgt"/>
    <property type="match status" value="1"/>
</dbReference>
<evidence type="ECO:0000256" key="5">
    <source>
        <dbReference type="ARBA" id="ARBA00022989"/>
    </source>
</evidence>
<dbReference type="PROSITE" id="PS01311">
    <property type="entry name" value="LGT"/>
    <property type="match status" value="1"/>
</dbReference>
<evidence type="ECO:0000313" key="8">
    <source>
        <dbReference type="EMBL" id="ROT47733.1"/>
    </source>
</evidence>
<feature type="transmembrane region" description="Helical" evidence="7">
    <location>
        <begin position="330"/>
        <end position="348"/>
    </location>
</feature>
<evidence type="ECO:0000256" key="3">
    <source>
        <dbReference type="ARBA" id="ARBA00022679"/>
    </source>
</evidence>
<keyword evidence="8" id="KW-0449">Lipoprotein</keyword>
<name>A0A3N2QD33_9BACT</name>
<feature type="transmembrane region" description="Helical" evidence="7">
    <location>
        <begin position="20"/>
        <end position="39"/>
    </location>
</feature>
<evidence type="ECO:0000256" key="6">
    <source>
        <dbReference type="ARBA" id="ARBA00023136"/>
    </source>
</evidence>
<evidence type="ECO:0000256" key="1">
    <source>
        <dbReference type="ARBA" id="ARBA00007150"/>
    </source>
</evidence>
<keyword evidence="4 7" id="KW-0812">Transmembrane</keyword>
<protein>
    <recommendedName>
        <fullName evidence="7">Phosphatidylglycerol--prolipoprotein diacylglyceryl transferase</fullName>
        <ecNumber evidence="7">2.5.1.145</ecNumber>
    </recommendedName>
</protein>
<dbReference type="PANTHER" id="PTHR30589:SF0">
    <property type="entry name" value="PHOSPHATIDYLGLYCEROL--PROLIPOPROTEIN DIACYLGLYCERYL TRANSFERASE"/>
    <property type="match status" value="1"/>
</dbReference>
<feature type="binding site" evidence="7">
    <location>
        <position position="165"/>
    </location>
    <ligand>
        <name>a 1,2-diacyl-sn-glycero-3-phospho-(1'-sn-glycerol)</name>
        <dbReference type="ChEBI" id="CHEBI:64716"/>
    </ligand>
</feature>
<dbReference type="EC" id="2.5.1.145" evidence="7"/>
<dbReference type="EMBL" id="RARA01000015">
    <property type="protein sequence ID" value="ROT47733.1"/>
    <property type="molecule type" value="Genomic_DNA"/>
</dbReference>
<keyword evidence="6 7" id="KW-0472">Membrane</keyword>
<comment type="caution">
    <text evidence="8">The sequence shown here is derived from an EMBL/GenBank/DDBJ whole genome shotgun (WGS) entry which is preliminary data.</text>
</comment>
<dbReference type="Proteomes" id="UP000270927">
    <property type="component" value="Unassembled WGS sequence"/>
</dbReference>
<dbReference type="UniPathway" id="UPA00664"/>
<proteinExistence type="inferred from homology"/>
<evidence type="ECO:0000256" key="7">
    <source>
        <dbReference type="HAMAP-Rule" id="MF_01147"/>
    </source>
</evidence>
<comment type="function">
    <text evidence="7">Catalyzes the transfer of the diacylglyceryl group from phosphatidylglycerol to the sulfhydryl group of the N-terminal cysteine of a prolipoprotein, the first step in the formation of mature lipoproteins.</text>
</comment>
<evidence type="ECO:0000313" key="9">
    <source>
        <dbReference type="Proteomes" id="UP000270927"/>
    </source>
</evidence>
<dbReference type="OrthoDB" id="871140at2"/>
<dbReference type="RefSeq" id="WP_123662271.1">
    <property type="nucleotide sequence ID" value="NZ_RARA01000015.1"/>
</dbReference>
<reference evidence="8 9" key="1">
    <citation type="submission" date="2018-09" db="EMBL/GenBank/DDBJ databases">
        <title>Comparative Genomics of Wolbachia-Cardinium Dual Endosymbiosis in a Plant-Parasitic Nematode.</title>
        <authorList>
            <person name="Brown A.M.V."/>
            <person name="Wasala S.K."/>
            <person name="Howe D.K."/>
            <person name="Peetz A.B."/>
            <person name="Zasada I.A."/>
            <person name="Denver D.R."/>
        </authorList>
    </citation>
    <scope>NUCLEOTIDE SEQUENCE [LARGE SCALE GENOMIC DNA]</scope>
    <source>
        <strain evidence="8 9">Pp_1</strain>
    </source>
</reference>
<accession>A0A3N2QD33</accession>
<dbReference type="Pfam" id="PF01790">
    <property type="entry name" value="LGT"/>
    <property type="match status" value="1"/>
</dbReference>
<keyword evidence="9" id="KW-1185">Reference proteome</keyword>
<comment type="pathway">
    <text evidence="7">Protein modification; lipoprotein biosynthesis (diacylglyceryl transfer).</text>
</comment>
<comment type="subcellular location">
    <subcellularLocation>
        <location evidence="7">Cell membrane</location>
        <topology evidence="7">Multi-pass membrane protein</topology>
    </subcellularLocation>
</comment>
<dbReference type="GO" id="GO:0042158">
    <property type="term" value="P:lipoprotein biosynthetic process"/>
    <property type="evidence" value="ECO:0007669"/>
    <property type="project" value="UniProtKB-UniRule"/>
</dbReference>
<keyword evidence="3 7" id="KW-0808">Transferase</keyword>